<dbReference type="InterPro" id="IPR050361">
    <property type="entry name" value="MPP/UQCRC_Complex"/>
</dbReference>
<dbReference type="AlphaFoldDB" id="A0A327MCQ2"/>
<dbReference type="InterPro" id="IPR007863">
    <property type="entry name" value="Peptidase_M16_C"/>
</dbReference>
<evidence type="ECO:0000313" key="2">
    <source>
        <dbReference type="EMBL" id="RAI57958.1"/>
    </source>
</evidence>
<reference evidence="3" key="1">
    <citation type="submission" date="2018-06" db="EMBL/GenBank/DDBJ databases">
        <authorList>
            <person name="Khan S.A."/>
        </authorList>
    </citation>
    <scope>NUCLEOTIDE SEQUENCE [LARGE SCALE GENOMIC DNA]</scope>
    <source>
        <strain evidence="3">DB-1506</strain>
    </source>
</reference>
<keyword evidence="3" id="KW-1185">Reference proteome</keyword>
<protein>
    <submittedName>
        <fullName evidence="2">Insulinase family protein</fullName>
    </submittedName>
</protein>
<organism evidence="2 3">
    <name type="scientific">Roseicella frigidaeris</name>
    <dbReference type="NCBI Taxonomy" id="2230885"/>
    <lineage>
        <taxon>Bacteria</taxon>
        <taxon>Pseudomonadati</taxon>
        <taxon>Pseudomonadota</taxon>
        <taxon>Alphaproteobacteria</taxon>
        <taxon>Acetobacterales</taxon>
        <taxon>Roseomonadaceae</taxon>
        <taxon>Roseicella</taxon>
    </lineage>
</organism>
<proteinExistence type="predicted"/>
<feature type="domain" description="Peptidase M16 C-terminal" evidence="1">
    <location>
        <begin position="207"/>
        <end position="378"/>
    </location>
</feature>
<dbReference type="RefSeq" id="WP_111470841.1">
    <property type="nucleotide sequence ID" value="NZ_QLIX01000012.1"/>
</dbReference>
<comment type="caution">
    <text evidence="2">The sequence shown here is derived from an EMBL/GenBank/DDBJ whole genome shotgun (WGS) entry which is preliminary data.</text>
</comment>
<dbReference type="SUPFAM" id="SSF63411">
    <property type="entry name" value="LuxS/MPP-like metallohydrolase"/>
    <property type="match status" value="2"/>
</dbReference>
<sequence length="450" mass="47024">MRSPLGARWPGRVLAAEGGATAPGRDAPLPRPEAPAAFSLPIQTVEAEGVSAWLVEDHAVPVVALSWSWRGGAALDPEGQEGTVAMAAALLTEGAGALRAVEFGDALRDEAISLNFGVERDNFEGSFRALADALPEAVRLGRLAMAEPRLDADAVERVRARAAAAARRSLETPRGQAGRGFWARAFPGHPAGRPSGGTAESLAAVPAEAIRAALSRQLRREGLLVCAAGAITPEALKGVIARLFAGLPAGAPPAVAPLPPFHAFGQAVLPVVSPQSAVVFGQEGLPAEDPDWEALQVVLRILAGGGFASRLMHSVREQRGLAYGIGAGLDVMFRRGTIVGSVATENARVAETLAVTREEWARMAAEGPTEAEREDAVAYLTGSLPLQFSDSRRVAESLLTLRQNGRPLDWLAGRAERLRAIPTPRLAQVAARVLQPQALSVVVAGQPVGL</sequence>
<dbReference type="Pfam" id="PF05193">
    <property type="entry name" value="Peptidase_M16_C"/>
    <property type="match status" value="1"/>
</dbReference>
<evidence type="ECO:0000313" key="3">
    <source>
        <dbReference type="Proteomes" id="UP000249065"/>
    </source>
</evidence>
<name>A0A327MCQ2_9PROT</name>
<evidence type="ECO:0000259" key="1">
    <source>
        <dbReference type="Pfam" id="PF05193"/>
    </source>
</evidence>
<dbReference type="GO" id="GO:0046872">
    <property type="term" value="F:metal ion binding"/>
    <property type="evidence" value="ECO:0007669"/>
    <property type="project" value="InterPro"/>
</dbReference>
<dbReference type="OrthoDB" id="9811314at2"/>
<accession>A0A327MCQ2</accession>
<dbReference type="InterPro" id="IPR011249">
    <property type="entry name" value="Metalloenz_LuxS/M16"/>
</dbReference>
<dbReference type="Proteomes" id="UP000249065">
    <property type="component" value="Unassembled WGS sequence"/>
</dbReference>
<dbReference type="Gene3D" id="3.30.830.10">
    <property type="entry name" value="Metalloenzyme, LuxS/M16 peptidase-like"/>
    <property type="match status" value="2"/>
</dbReference>
<dbReference type="PANTHER" id="PTHR11851">
    <property type="entry name" value="METALLOPROTEASE"/>
    <property type="match status" value="1"/>
</dbReference>
<dbReference type="EMBL" id="QLIX01000012">
    <property type="protein sequence ID" value="RAI57958.1"/>
    <property type="molecule type" value="Genomic_DNA"/>
</dbReference>
<gene>
    <name evidence="2" type="ORF">DOO78_15850</name>
</gene>
<dbReference type="PANTHER" id="PTHR11851:SF224">
    <property type="entry name" value="PROCESSING PROTEASE"/>
    <property type="match status" value="1"/>
</dbReference>